<dbReference type="InterPro" id="IPR011008">
    <property type="entry name" value="Dimeric_a/b-barrel"/>
</dbReference>
<gene>
    <name evidence="3 5" type="ORF">BDZ99DRAFT_156835</name>
</gene>
<keyword evidence="4" id="KW-1185">Reference proteome</keyword>
<protein>
    <recommendedName>
        <fullName evidence="2">EthD domain-containing protein</fullName>
    </recommendedName>
</protein>
<evidence type="ECO:0000259" key="2">
    <source>
        <dbReference type="Pfam" id="PF07110"/>
    </source>
</evidence>
<dbReference type="AlphaFoldDB" id="A0A6A6Y706"/>
<dbReference type="EMBL" id="MU003715">
    <property type="protein sequence ID" value="KAF2803975.1"/>
    <property type="molecule type" value="Genomic_DNA"/>
</dbReference>
<evidence type="ECO:0000313" key="5">
    <source>
        <dbReference type="RefSeq" id="XP_033570939.1"/>
    </source>
</evidence>
<dbReference type="GO" id="GO:0016491">
    <property type="term" value="F:oxidoreductase activity"/>
    <property type="evidence" value="ECO:0007669"/>
    <property type="project" value="InterPro"/>
</dbReference>
<sequence>MAARAILLLKKLDTLTDAEFYKYMEGTHSDSILKVPYIKEKNITFSSFRVDKVLSSSIGFPMSEFDGEFNFWCSSMEDLIDLFSDPEWQRIVVDDGANFNEQQEGRMMIGYDTDLLPDRTGRKLL</sequence>
<dbReference type="Gene3D" id="3.30.70.100">
    <property type="match status" value="1"/>
</dbReference>
<evidence type="ECO:0000313" key="3">
    <source>
        <dbReference type="EMBL" id="KAF2803975.1"/>
    </source>
</evidence>
<evidence type="ECO:0000313" key="4">
    <source>
        <dbReference type="Proteomes" id="UP000504636"/>
    </source>
</evidence>
<dbReference type="SUPFAM" id="SSF54909">
    <property type="entry name" value="Dimeric alpha+beta barrel"/>
    <property type="match status" value="1"/>
</dbReference>
<reference evidence="5" key="2">
    <citation type="submission" date="2020-04" db="EMBL/GenBank/DDBJ databases">
        <authorList>
            <consortium name="NCBI Genome Project"/>
        </authorList>
    </citation>
    <scope>NUCLEOTIDE SEQUENCE</scope>
    <source>
        <strain evidence="5">CBS 304.34</strain>
    </source>
</reference>
<reference evidence="3 5" key="1">
    <citation type="journal article" date="2020" name="Stud. Mycol.">
        <title>101 Dothideomycetes genomes: a test case for predicting lifestyles and emergence of pathogens.</title>
        <authorList>
            <person name="Haridas S."/>
            <person name="Albert R."/>
            <person name="Binder M."/>
            <person name="Bloem J."/>
            <person name="Labutti K."/>
            <person name="Salamov A."/>
            <person name="Andreopoulos B."/>
            <person name="Baker S."/>
            <person name="Barry K."/>
            <person name="Bills G."/>
            <person name="Bluhm B."/>
            <person name="Cannon C."/>
            <person name="Castanera R."/>
            <person name="Culley D."/>
            <person name="Daum C."/>
            <person name="Ezra D."/>
            <person name="Gonzalez J."/>
            <person name="Henrissat B."/>
            <person name="Kuo A."/>
            <person name="Liang C."/>
            <person name="Lipzen A."/>
            <person name="Lutzoni F."/>
            <person name="Magnuson J."/>
            <person name="Mondo S."/>
            <person name="Nolan M."/>
            <person name="Ohm R."/>
            <person name="Pangilinan J."/>
            <person name="Park H.-J."/>
            <person name="Ramirez L."/>
            <person name="Alfaro M."/>
            <person name="Sun H."/>
            <person name="Tritt A."/>
            <person name="Yoshinaga Y."/>
            <person name="Zwiers L.-H."/>
            <person name="Turgeon B."/>
            <person name="Goodwin S."/>
            <person name="Spatafora J."/>
            <person name="Crous P."/>
            <person name="Grigoriev I."/>
        </authorList>
    </citation>
    <scope>NUCLEOTIDE SEQUENCE</scope>
    <source>
        <strain evidence="3 5">CBS 304.34</strain>
    </source>
</reference>
<comment type="similarity">
    <text evidence="1">Belongs to the tpcK family.</text>
</comment>
<dbReference type="Pfam" id="PF07110">
    <property type="entry name" value="EthD"/>
    <property type="match status" value="1"/>
</dbReference>
<feature type="domain" description="EthD" evidence="2">
    <location>
        <begin position="14"/>
        <end position="101"/>
    </location>
</feature>
<accession>A0A6A6Y706</accession>
<dbReference type="RefSeq" id="XP_033570939.1">
    <property type="nucleotide sequence ID" value="XM_033712838.1"/>
</dbReference>
<evidence type="ECO:0000256" key="1">
    <source>
        <dbReference type="ARBA" id="ARBA00005986"/>
    </source>
</evidence>
<dbReference type="InterPro" id="IPR009799">
    <property type="entry name" value="EthD_dom"/>
</dbReference>
<reference evidence="5" key="3">
    <citation type="submission" date="2025-04" db="UniProtKB">
        <authorList>
            <consortium name="RefSeq"/>
        </authorList>
    </citation>
    <scope>IDENTIFICATION</scope>
    <source>
        <strain evidence="5">CBS 304.34</strain>
    </source>
</reference>
<organism evidence="3">
    <name type="scientific">Mytilinidion resinicola</name>
    <dbReference type="NCBI Taxonomy" id="574789"/>
    <lineage>
        <taxon>Eukaryota</taxon>
        <taxon>Fungi</taxon>
        <taxon>Dikarya</taxon>
        <taxon>Ascomycota</taxon>
        <taxon>Pezizomycotina</taxon>
        <taxon>Dothideomycetes</taxon>
        <taxon>Pleosporomycetidae</taxon>
        <taxon>Mytilinidiales</taxon>
        <taxon>Mytilinidiaceae</taxon>
        <taxon>Mytilinidion</taxon>
    </lineage>
</organism>
<proteinExistence type="inferred from homology"/>
<dbReference type="Proteomes" id="UP000504636">
    <property type="component" value="Unplaced"/>
</dbReference>
<dbReference type="GeneID" id="54453731"/>
<name>A0A6A6Y706_9PEZI</name>
<dbReference type="OrthoDB" id="3183782at2759"/>